<protein>
    <submittedName>
        <fullName evidence="1">Uncharacterized protein</fullName>
    </submittedName>
</protein>
<proteinExistence type="predicted"/>
<evidence type="ECO:0000313" key="1">
    <source>
        <dbReference type="EMBL" id="KYF49240.1"/>
    </source>
</evidence>
<feature type="non-terminal residue" evidence="1">
    <location>
        <position position="40"/>
    </location>
</feature>
<gene>
    <name evidence="1" type="ORF">TGARI_246178A</name>
</gene>
<accession>A0A139YAM4</accession>
<dbReference type="Proteomes" id="UP000074247">
    <property type="component" value="Unassembled WGS sequence"/>
</dbReference>
<organism evidence="1 2">
    <name type="scientific">Toxoplasma gondii ARI</name>
    <dbReference type="NCBI Taxonomy" id="1074872"/>
    <lineage>
        <taxon>Eukaryota</taxon>
        <taxon>Sar</taxon>
        <taxon>Alveolata</taxon>
        <taxon>Apicomplexa</taxon>
        <taxon>Conoidasida</taxon>
        <taxon>Coccidia</taxon>
        <taxon>Eucoccidiorida</taxon>
        <taxon>Eimeriorina</taxon>
        <taxon>Sarcocystidae</taxon>
        <taxon>Toxoplasma</taxon>
    </lineage>
</organism>
<dbReference type="VEuPathDB" id="ToxoDB:TGARI_246178A"/>
<dbReference type="AlphaFoldDB" id="A0A139YAM4"/>
<comment type="caution">
    <text evidence="1">The sequence shown here is derived from an EMBL/GenBank/DDBJ whole genome shotgun (WGS) entry which is preliminary data.</text>
</comment>
<sequence length="40" mass="4633">MTDIQIISCLVLVLSFTTYKTTRRGLLQYQTESRLLAERA</sequence>
<name>A0A139YAM4_TOXGO</name>
<evidence type="ECO:0000313" key="2">
    <source>
        <dbReference type="Proteomes" id="UP000074247"/>
    </source>
</evidence>
<dbReference type="EMBL" id="AGQS02003438">
    <property type="protein sequence ID" value="KYF49240.1"/>
    <property type="molecule type" value="Genomic_DNA"/>
</dbReference>
<reference evidence="1 2" key="1">
    <citation type="journal article" date="2016" name="Nat. Commun.">
        <title>Local admixture of amplified and diversified secreted pathogenesis determinants shapes mosaic Toxoplasma gondii genomes.</title>
        <authorList>
            <person name="Lorenzi H."/>
            <person name="Khan A."/>
            <person name="Behnke M.S."/>
            <person name="Namasivayam S."/>
            <person name="Swapna L.S."/>
            <person name="Hadjithomas M."/>
            <person name="Karamycheva S."/>
            <person name="Pinney D."/>
            <person name="Brunk B.P."/>
            <person name="Ajioka J.W."/>
            <person name="Ajzenberg D."/>
            <person name="Boothroyd J.C."/>
            <person name="Boyle J.P."/>
            <person name="Darde M.L."/>
            <person name="Diaz-Miranda M.A."/>
            <person name="Dubey J.P."/>
            <person name="Fritz H.M."/>
            <person name="Gennari S.M."/>
            <person name="Gregory B.D."/>
            <person name="Kim K."/>
            <person name="Saeij J.P."/>
            <person name="Su C."/>
            <person name="White M.W."/>
            <person name="Zhu X.Q."/>
            <person name="Howe D.K."/>
            <person name="Rosenthal B.M."/>
            <person name="Grigg M.E."/>
            <person name="Parkinson J."/>
            <person name="Liu L."/>
            <person name="Kissinger J.C."/>
            <person name="Roos D.S."/>
            <person name="Sibley L.D."/>
        </authorList>
    </citation>
    <scope>NUCLEOTIDE SEQUENCE [LARGE SCALE GENOMIC DNA]</scope>
    <source>
        <strain evidence="1 2">ARI</strain>
    </source>
</reference>